<comment type="caution">
    <text evidence="1">The sequence shown here is derived from an EMBL/GenBank/DDBJ whole genome shotgun (WGS) entry which is preliminary data.</text>
</comment>
<evidence type="ECO:0000313" key="1">
    <source>
        <dbReference type="EMBL" id="KAG7160879.1"/>
    </source>
</evidence>
<reference evidence="1" key="1">
    <citation type="journal article" date="2021" name="Sci. Adv.">
        <title>The American lobster genome reveals insights on longevity, neural, and immune adaptations.</title>
        <authorList>
            <person name="Polinski J.M."/>
            <person name="Zimin A.V."/>
            <person name="Clark K.F."/>
            <person name="Kohn A.B."/>
            <person name="Sadowski N."/>
            <person name="Timp W."/>
            <person name="Ptitsyn A."/>
            <person name="Khanna P."/>
            <person name="Romanova D.Y."/>
            <person name="Williams P."/>
            <person name="Greenwood S.J."/>
            <person name="Moroz L.L."/>
            <person name="Walt D.R."/>
            <person name="Bodnar A.G."/>
        </authorList>
    </citation>
    <scope>NUCLEOTIDE SEQUENCE</scope>
    <source>
        <strain evidence="1">GMGI-L3</strain>
    </source>
</reference>
<organism evidence="1 2">
    <name type="scientific">Homarus americanus</name>
    <name type="common">American lobster</name>
    <dbReference type="NCBI Taxonomy" id="6706"/>
    <lineage>
        <taxon>Eukaryota</taxon>
        <taxon>Metazoa</taxon>
        <taxon>Ecdysozoa</taxon>
        <taxon>Arthropoda</taxon>
        <taxon>Crustacea</taxon>
        <taxon>Multicrustacea</taxon>
        <taxon>Malacostraca</taxon>
        <taxon>Eumalacostraca</taxon>
        <taxon>Eucarida</taxon>
        <taxon>Decapoda</taxon>
        <taxon>Pleocyemata</taxon>
        <taxon>Astacidea</taxon>
        <taxon>Nephropoidea</taxon>
        <taxon>Nephropidae</taxon>
        <taxon>Homarus</taxon>
    </lineage>
</organism>
<sequence length="151" mass="17629">STWRKIQELGLSTQYNVNVEFRLFCGMVGPLAFLSLEDVIEGMRYLKNVIPQDPPEAEELLSSQLPLPSDTLMPLRMRHTSPMFAPHLWNVHDATMNNNARTNNICVGWNNKFFNLDAVGNPPQRRVRRRHVQLQERHRNLCVARRRITRL</sequence>
<dbReference type="Proteomes" id="UP000747542">
    <property type="component" value="Unassembled WGS sequence"/>
</dbReference>
<keyword evidence="2" id="KW-1185">Reference proteome</keyword>
<proteinExistence type="predicted"/>
<dbReference type="EMBL" id="JAHLQT010030594">
    <property type="protein sequence ID" value="KAG7160879.1"/>
    <property type="molecule type" value="Genomic_DNA"/>
</dbReference>
<evidence type="ECO:0000313" key="2">
    <source>
        <dbReference type="Proteomes" id="UP000747542"/>
    </source>
</evidence>
<feature type="non-terminal residue" evidence="1">
    <location>
        <position position="1"/>
    </location>
</feature>
<dbReference type="AlphaFoldDB" id="A0A8J5MRG5"/>
<protein>
    <submittedName>
        <fullName evidence="1">Uncharacterized protein</fullName>
    </submittedName>
</protein>
<accession>A0A8J5MRG5</accession>
<name>A0A8J5MRG5_HOMAM</name>
<gene>
    <name evidence="1" type="ORF">Hamer_G007643</name>
</gene>